<dbReference type="SUPFAM" id="SSF53686">
    <property type="entry name" value="Tryptophan synthase beta subunit-like PLP-dependent enzymes"/>
    <property type="match status" value="1"/>
</dbReference>
<keyword evidence="8" id="KW-0808">Transferase</keyword>
<dbReference type="CDD" id="cd01561">
    <property type="entry name" value="CBS_like"/>
    <property type="match status" value="1"/>
</dbReference>
<evidence type="ECO:0000256" key="7">
    <source>
        <dbReference type="ARBA" id="ARBA00016985"/>
    </source>
</evidence>
<dbReference type="EMBL" id="JBHSHC010000025">
    <property type="protein sequence ID" value="MFC4766600.1"/>
    <property type="molecule type" value="Genomic_DNA"/>
</dbReference>
<evidence type="ECO:0000256" key="2">
    <source>
        <dbReference type="ARBA" id="ARBA00004056"/>
    </source>
</evidence>
<dbReference type="InterPro" id="IPR036052">
    <property type="entry name" value="TrpB-like_PALP_sf"/>
</dbReference>
<dbReference type="InterPro" id="IPR001216">
    <property type="entry name" value="P-phosphate_BS"/>
</dbReference>
<evidence type="ECO:0000256" key="6">
    <source>
        <dbReference type="ARBA" id="ARBA00012331"/>
    </source>
</evidence>
<accession>A0ABV9PXR3</accession>
<comment type="cofactor">
    <cofactor evidence="1">
        <name>pyridoxal 5'-phosphate</name>
        <dbReference type="ChEBI" id="CHEBI:597326"/>
    </cofactor>
</comment>
<evidence type="ECO:0000256" key="9">
    <source>
        <dbReference type="ARBA" id="ARBA00022898"/>
    </source>
</evidence>
<dbReference type="PROSITE" id="PS00901">
    <property type="entry name" value="CYS_SYNTHASE"/>
    <property type="match status" value="1"/>
</dbReference>
<reference evidence="12" key="1">
    <citation type="journal article" date="2019" name="Int. J. Syst. Evol. Microbiol.">
        <title>The Global Catalogue of Microorganisms (GCM) 10K type strain sequencing project: providing services to taxonomists for standard genome sequencing and annotation.</title>
        <authorList>
            <consortium name="The Broad Institute Genomics Platform"/>
            <consortium name="The Broad Institute Genome Sequencing Center for Infectious Disease"/>
            <person name="Wu L."/>
            <person name="Ma J."/>
        </authorList>
    </citation>
    <scope>NUCLEOTIDE SEQUENCE [LARGE SCALE GENOMIC DNA]</scope>
    <source>
        <strain evidence="12">WYCCWR 12678</strain>
    </source>
</reference>
<dbReference type="EC" id="2.5.1.140" evidence="6"/>
<gene>
    <name evidence="11" type="primary">sbnA</name>
    <name evidence="11" type="ORF">ACFO8Q_04300</name>
</gene>
<evidence type="ECO:0000313" key="12">
    <source>
        <dbReference type="Proteomes" id="UP001596002"/>
    </source>
</evidence>
<evidence type="ECO:0000256" key="8">
    <source>
        <dbReference type="ARBA" id="ARBA00022679"/>
    </source>
</evidence>
<evidence type="ECO:0000313" key="11">
    <source>
        <dbReference type="EMBL" id="MFC4766600.1"/>
    </source>
</evidence>
<dbReference type="PANTHER" id="PTHR10314">
    <property type="entry name" value="CYSTATHIONINE BETA-SYNTHASE"/>
    <property type="match status" value="1"/>
</dbReference>
<protein>
    <recommendedName>
        <fullName evidence="7">N-(2-amino-2-carboxyethyl)-L-glutamate synthase</fullName>
        <ecNumber evidence="6">2.5.1.140</ecNumber>
    </recommendedName>
</protein>
<dbReference type="InterPro" id="IPR050214">
    <property type="entry name" value="Cys_Synth/Cystath_Beta-Synth"/>
</dbReference>
<keyword evidence="12" id="KW-1185">Reference proteome</keyword>
<dbReference type="InterPro" id="IPR001926">
    <property type="entry name" value="TrpB-like_PALP"/>
</dbReference>
<dbReference type="RefSeq" id="WP_380024499.1">
    <property type="nucleotide sequence ID" value="NZ_JBHSHC010000025.1"/>
</dbReference>
<comment type="pathway">
    <text evidence="3">Siderophore biosynthesis.</text>
</comment>
<evidence type="ECO:0000259" key="10">
    <source>
        <dbReference type="Pfam" id="PF00291"/>
    </source>
</evidence>
<organism evidence="11 12">
    <name type="scientific">Effusibacillus consociatus</name>
    <dbReference type="NCBI Taxonomy" id="1117041"/>
    <lineage>
        <taxon>Bacteria</taxon>
        <taxon>Bacillati</taxon>
        <taxon>Bacillota</taxon>
        <taxon>Bacilli</taxon>
        <taxon>Bacillales</taxon>
        <taxon>Alicyclobacillaceae</taxon>
        <taxon>Effusibacillus</taxon>
    </lineage>
</organism>
<evidence type="ECO:0000256" key="1">
    <source>
        <dbReference type="ARBA" id="ARBA00001933"/>
    </source>
</evidence>
<keyword evidence="9" id="KW-0663">Pyridoxal phosphate</keyword>
<evidence type="ECO:0000256" key="3">
    <source>
        <dbReference type="ARBA" id="ARBA00004924"/>
    </source>
</evidence>
<dbReference type="InterPro" id="IPR023927">
    <property type="entry name" value="SbnA"/>
</dbReference>
<dbReference type="Gene3D" id="3.40.50.1100">
    <property type="match status" value="2"/>
</dbReference>
<dbReference type="NCBIfam" id="TIGR03945">
    <property type="entry name" value="PLP_SbnA_fam"/>
    <property type="match status" value="1"/>
</dbReference>
<comment type="caution">
    <text evidence="11">The sequence shown here is derived from an EMBL/GenBank/DDBJ whole genome shotgun (WGS) entry which is preliminary data.</text>
</comment>
<dbReference type="Proteomes" id="UP001596002">
    <property type="component" value="Unassembled WGS sequence"/>
</dbReference>
<proteinExistence type="inferred from homology"/>
<sequence length="333" mass="36155">MIESTIQAKVRQGVVADSIVACVGRTPLVRLKRLFEDSGVNVLAKLEMMNPGGSMKDRPARYIIEQGLRDGTIHSGTHLIESTSGNLGIGLAIMAKLYGLQFTCVVDPKITKTNLNIIKQLGANIDMVTEPDEQGGYLKTRIKRVKELVQKIPGGYWINQYANELNWKAHYHGAGSEIVEQVDGSVDYLVCAVSTTGSILGFSRRIREEFPDVKVIAVDAAGSVIFGALPGPRELPGIGASRVPELLSPGEIDEVIYVNDLESVKGCQDLLAFEGIFAGGSSGSVIAAIQKILPQIPPGSRVVTVLPDRGDRYLDTVYDEEWVRKLSRVKLPV</sequence>
<feature type="domain" description="Tryptophan synthase beta chain-like PALP" evidence="10">
    <location>
        <begin position="23"/>
        <end position="308"/>
    </location>
</feature>
<dbReference type="Pfam" id="PF00291">
    <property type="entry name" value="PALP"/>
    <property type="match status" value="1"/>
</dbReference>
<comment type="similarity">
    <text evidence="4">Belongs to the cysteine synthase/cystathionine beta-synthase family. SbnA subfamily.</text>
</comment>
<comment type="function">
    <text evidence="2">Catalyzes the synthesis of N-((2S)-2-amino-2-carboxyethyl)-L-glutamate (ACEGA) from O-phospho-L-serine and L-glutamate. Involved in the biosynthesis of L-2,3-diaminopropionic acid (L-Dap), a precursor of staphyloferrin B and antibiotics.</text>
</comment>
<evidence type="ECO:0000256" key="5">
    <source>
        <dbReference type="ARBA" id="ARBA00011738"/>
    </source>
</evidence>
<evidence type="ECO:0000256" key="4">
    <source>
        <dbReference type="ARBA" id="ARBA00008519"/>
    </source>
</evidence>
<comment type="subunit">
    <text evidence="5">Homodimer.</text>
</comment>
<name>A0ABV9PXR3_9BACL</name>